<keyword evidence="2" id="KW-0119">Carbohydrate metabolism</keyword>
<feature type="domain" description="NAD-dependent epimerase/dehydratase" evidence="4">
    <location>
        <begin position="590"/>
        <end position="729"/>
    </location>
</feature>
<feature type="compositionally biased region" description="Basic and acidic residues" evidence="3">
    <location>
        <begin position="1"/>
        <end position="16"/>
    </location>
</feature>
<name>A0A7S4EF56_9STRA</name>
<feature type="region of interest" description="Disordered" evidence="3">
    <location>
        <begin position="1263"/>
        <end position="1289"/>
    </location>
</feature>
<sequence>MRRQQRQEEWQEKADDGNMNMSVNTNHEQQNQCRSPPPNRVAASPFADDDMIFYHNSDTDSDTDSQQGSPSKLLRPSTSNESMNKSSASLFGDAEDYINTMAGGLNRKGYYESFLMESPPSSKTIPKDFAGNLHHRHTTNHHHYNNSNSINTNTHVMMTPGQYDPRYNESASNYHDDESPVHRMMRQRPFLSPHKHHAIHQFHDNHNQYYWYSHQSFKSLLASFTTTRIVRWSFAIALSFYLWILYHSTSDLGRQSLINHETFYLPDIMEQMGMYDRSDCFNGSGYTRGNGNGCHKTIPVWYKEQMKQAEDARSKLEARKLQRRFRTALPSHKPSRTRPRAKTTEAGTGWHKVESLEGQRRVLEGAAGSNKNANSHIGGDSVASIKNLCGHSAQNSSLVSPGSYPASAALNKNSKVLITGILNPVGFSLALRLKQHCGVQHIWGVDAMYPNTVLNRLMAHERMLLLNSMNSNNLGSSSSTTQRQVVLPYLGLDPKSRQSSSKSGEEARKLSLKDEMSWMQGFEPTHVVHLASYSMDVYSDALIDPEWKNTHSPYVPDDYAQSSANTDGEEQQKNNNEPYMFPLRSGMVAMEQLLQTIAEFPEEKRPQFLYATTDSLSSKNSPANSSHDKLFHAMKQMDELLVDTYHTQHGHKLPSIGLRLPNSIYGPWGQPGSAVHDILQHAVEEQYEANSKNDPTNRRGGKSDSDSLDLLYVEDAVDVIISALQHRSDKSMKISVPAERTSSVESLSSAVHSLLHADGDSSYQQFSTSAQKSDIENSKEVQSLIIPKTEQATLKDGLVKSIAWHKDRLKPYGPAPSRNVDEEVPVKDTTSFETGDKFLRRHDMQTCGPHDTTCHKNNDYFPCNSECNIHEQCIPSVFDDVQELLYDVSEGCDIVMYTQMLGYNVEDAELHAEYMDDSNLDDDELLVCNFAIVPRESDLVSLVTSKVPAEQLSKFGIEEDQSDKNTKAYRQKKLDGLNGRLLYRGWVLVWIKDGMRELSVPDASLLKLSPTNFFHPSVKYGLFVEDNFKVSPNLDDVLFLVDEMHRNKLNGRSLKKEEQIETPNGPIVKKVKYRIPEEPARRAAILFAPLRYPNIDDPIVDQYRDGHRTLTIHHASKFMGYEVGYQPGEKEPASFRRQREAYERIPAYINRNTELRSNFEPWYRYSMRHWVRSRWVVHDFTLEDARLLRCDWYQEHVQWGNDLDQLSFAKVMAIRDLKRRVAHQEPDDHVKSFIETHPELHGLIDSYEWHSMETEVNKLYREPINWDSQPPPSTQVGVNGNEKLEEEDNLEEEDMPLYVRIMSERVMASSRKVWTKMRKKIAKAKKESAINKLKK</sequence>
<feature type="compositionally biased region" description="Polar residues" evidence="3">
    <location>
        <begin position="19"/>
        <end position="34"/>
    </location>
</feature>
<feature type="region of interest" description="Disordered" evidence="3">
    <location>
        <begin position="553"/>
        <end position="576"/>
    </location>
</feature>
<feature type="compositionally biased region" description="Polar residues" evidence="3">
    <location>
        <begin position="76"/>
        <end position="87"/>
    </location>
</feature>
<feature type="region of interest" description="Disordered" evidence="3">
    <location>
        <begin position="1"/>
        <end position="87"/>
    </location>
</feature>
<gene>
    <name evidence="5" type="ORF">PAUS00366_LOCUS1122</name>
</gene>
<organism evidence="5">
    <name type="scientific">Pseudo-nitzschia australis</name>
    <dbReference type="NCBI Taxonomy" id="44445"/>
    <lineage>
        <taxon>Eukaryota</taxon>
        <taxon>Sar</taxon>
        <taxon>Stramenopiles</taxon>
        <taxon>Ochrophyta</taxon>
        <taxon>Bacillariophyta</taxon>
        <taxon>Bacillariophyceae</taxon>
        <taxon>Bacillariophycidae</taxon>
        <taxon>Bacillariales</taxon>
        <taxon>Bacillariaceae</taxon>
        <taxon>Pseudo-nitzschia</taxon>
    </lineage>
</organism>
<evidence type="ECO:0000256" key="2">
    <source>
        <dbReference type="ARBA" id="ARBA00023277"/>
    </source>
</evidence>
<dbReference type="Pfam" id="PF01370">
    <property type="entry name" value="Epimerase"/>
    <property type="match status" value="1"/>
</dbReference>
<keyword evidence="1" id="KW-0521">NADP</keyword>
<dbReference type="PANTHER" id="PTHR43103">
    <property type="entry name" value="NUCLEOSIDE-DIPHOSPHATE-SUGAR EPIMERASE"/>
    <property type="match status" value="1"/>
</dbReference>
<reference evidence="5" key="1">
    <citation type="submission" date="2021-01" db="EMBL/GenBank/DDBJ databases">
        <authorList>
            <person name="Corre E."/>
            <person name="Pelletier E."/>
            <person name="Niang G."/>
            <person name="Scheremetjew M."/>
            <person name="Finn R."/>
            <person name="Kale V."/>
            <person name="Holt S."/>
            <person name="Cochrane G."/>
            <person name="Meng A."/>
            <person name="Brown T."/>
            <person name="Cohen L."/>
        </authorList>
    </citation>
    <scope>NUCLEOTIDE SEQUENCE</scope>
    <source>
        <strain evidence="5">10249 10 AB</strain>
    </source>
</reference>
<dbReference type="EMBL" id="HBIX01001508">
    <property type="protein sequence ID" value="CAE0708402.1"/>
    <property type="molecule type" value="Transcribed_RNA"/>
</dbReference>
<evidence type="ECO:0000313" key="5">
    <source>
        <dbReference type="EMBL" id="CAE0708402.1"/>
    </source>
</evidence>
<dbReference type="Gene3D" id="3.40.50.720">
    <property type="entry name" value="NAD(P)-binding Rossmann-like Domain"/>
    <property type="match status" value="1"/>
</dbReference>
<dbReference type="InterPro" id="IPR001509">
    <property type="entry name" value="Epimerase_deHydtase"/>
</dbReference>
<evidence type="ECO:0000256" key="3">
    <source>
        <dbReference type="SAM" id="MobiDB-lite"/>
    </source>
</evidence>
<protein>
    <recommendedName>
        <fullName evidence="4">NAD-dependent epimerase/dehydratase domain-containing protein</fullName>
    </recommendedName>
</protein>
<evidence type="ECO:0000259" key="4">
    <source>
        <dbReference type="Pfam" id="PF01370"/>
    </source>
</evidence>
<proteinExistence type="predicted"/>
<dbReference type="PANTHER" id="PTHR43103:SF3">
    <property type="entry name" value="ADP-L-GLYCERO-D-MANNO-HEPTOSE-6-EPIMERASE"/>
    <property type="match status" value="1"/>
</dbReference>
<dbReference type="InterPro" id="IPR036291">
    <property type="entry name" value="NAD(P)-bd_dom_sf"/>
</dbReference>
<accession>A0A7S4EF56</accession>
<evidence type="ECO:0000256" key="1">
    <source>
        <dbReference type="ARBA" id="ARBA00022857"/>
    </source>
</evidence>
<dbReference type="SUPFAM" id="SSF51735">
    <property type="entry name" value="NAD(P)-binding Rossmann-fold domains"/>
    <property type="match status" value="1"/>
</dbReference>